<gene>
    <name evidence="2" type="ORF">C1G87_1071</name>
</gene>
<protein>
    <submittedName>
        <fullName evidence="2">Uncharacterized protein</fullName>
    </submittedName>
</protein>
<keyword evidence="1" id="KW-0812">Transmembrane</keyword>
<dbReference type="Proteomes" id="UP000249146">
    <property type="component" value="Unassembled WGS sequence"/>
</dbReference>
<reference evidence="2 3" key="1">
    <citation type="submission" date="2018-05" db="EMBL/GenBank/DDBJ databases">
        <title>Draft genome sequences of Dehalococcoides mccartyi strains RC and KS.</title>
        <authorList>
            <person name="Higgins S.A."/>
            <person name="Padilla-Crespo E."/>
            <person name="Loeffler F.E."/>
        </authorList>
    </citation>
    <scope>NUCLEOTIDE SEQUENCE [LARGE SCALE GENOMIC DNA]</scope>
    <source>
        <strain evidence="2 3">RC</strain>
    </source>
</reference>
<proteinExistence type="predicted"/>
<sequence>MLISLFFLPAMAWLYDYARTGAAWGLSILLFSSARIFWYHLSAA</sequence>
<evidence type="ECO:0000256" key="1">
    <source>
        <dbReference type="SAM" id="Phobius"/>
    </source>
</evidence>
<organism evidence="2 3">
    <name type="scientific">Dehalococcoides mccartyi</name>
    <dbReference type="NCBI Taxonomy" id="61435"/>
    <lineage>
        <taxon>Bacteria</taxon>
        <taxon>Bacillati</taxon>
        <taxon>Chloroflexota</taxon>
        <taxon>Dehalococcoidia</taxon>
        <taxon>Dehalococcoidales</taxon>
        <taxon>Dehalococcoidaceae</taxon>
        <taxon>Dehalococcoides</taxon>
    </lineage>
</organism>
<evidence type="ECO:0000313" key="3">
    <source>
        <dbReference type="Proteomes" id="UP000249146"/>
    </source>
</evidence>
<feature type="transmembrane region" description="Helical" evidence="1">
    <location>
        <begin position="22"/>
        <end position="41"/>
    </location>
</feature>
<keyword evidence="1" id="KW-0472">Membrane</keyword>
<comment type="caution">
    <text evidence="2">The sequence shown here is derived from an EMBL/GenBank/DDBJ whole genome shotgun (WGS) entry which is preliminary data.</text>
</comment>
<dbReference type="AlphaFoldDB" id="A0A328ENS5"/>
<keyword evidence="1" id="KW-1133">Transmembrane helix</keyword>
<accession>A0A328ENS5</accession>
<evidence type="ECO:0000313" key="2">
    <source>
        <dbReference type="EMBL" id="RAL69099.1"/>
    </source>
</evidence>
<name>A0A328ENS5_9CHLR</name>
<dbReference type="EMBL" id="QGLC01000011">
    <property type="protein sequence ID" value="RAL69099.1"/>
    <property type="molecule type" value="Genomic_DNA"/>
</dbReference>